<dbReference type="STRING" id="407821.A0A087UH25"/>
<dbReference type="GO" id="GO:0030687">
    <property type="term" value="C:preribosome, large subunit precursor"/>
    <property type="evidence" value="ECO:0007669"/>
    <property type="project" value="TreeGrafter"/>
</dbReference>
<keyword evidence="2" id="KW-0067">ATP-binding</keyword>
<dbReference type="InterPro" id="IPR027417">
    <property type="entry name" value="P-loop_NTPase"/>
</dbReference>
<proteinExistence type="predicted"/>
<protein>
    <submittedName>
        <fullName evidence="3">Midasin</fullName>
    </submittedName>
</protein>
<organism evidence="3 4">
    <name type="scientific">Stegodyphus mimosarum</name>
    <name type="common">African social velvet spider</name>
    <dbReference type="NCBI Taxonomy" id="407821"/>
    <lineage>
        <taxon>Eukaryota</taxon>
        <taxon>Metazoa</taxon>
        <taxon>Ecdysozoa</taxon>
        <taxon>Arthropoda</taxon>
        <taxon>Chelicerata</taxon>
        <taxon>Arachnida</taxon>
        <taxon>Araneae</taxon>
        <taxon>Araneomorphae</taxon>
        <taxon>Entelegynae</taxon>
        <taxon>Eresoidea</taxon>
        <taxon>Eresidae</taxon>
        <taxon>Stegodyphus</taxon>
    </lineage>
</organism>
<accession>A0A087UH25</accession>
<keyword evidence="1" id="KW-0547">Nucleotide-binding</keyword>
<dbReference type="GO" id="GO:0000055">
    <property type="term" value="P:ribosomal large subunit export from nucleus"/>
    <property type="evidence" value="ECO:0007669"/>
    <property type="project" value="TreeGrafter"/>
</dbReference>
<dbReference type="AlphaFoldDB" id="A0A087UH25"/>
<reference evidence="3 4" key="1">
    <citation type="submission" date="2013-11" db="EMBL/GenBank/DDBJ databases">
        <title>Genome sequencing of Stegodyphus mimosarum.</title>
        <authorList>
            <person name="Bechsgaard J."/>
        </authorList>
    </citation>
    <scope>NUCLEOTIDE SEQUENCE [LARGE SCALE GENOMIC DNA]</scope>
</reference>
<dbReference type="EMBL" id="KK119760">
    <property type="protein sequence ID" value="KFM76664.1"/>
    <property type="molecule type" value="Genomic_DNA"/>
</dbReference>
<evidence type="ECO:0000313" key="4">
    <source>
        <dbReference type="Proteomes" id="UP000054359"/>
    </source>
</evidence>
<dbReference type="SUPFAM" id="SSF52540">
    <property type="entry name" value="P-loop containing nucleoside triphosphate hydrolases"/>
    <property type="match status" value="1"/>
</dbReference>
<dbReference type="GO" id="GO:0005634">
    <property type="term" value="C:nucleus"/>
    <property type="evidence" value="ECO:0007669"/>
    <property type="project" value="TreeGrafter"/>
</dbReference>
<evidence type="ECO:0000256" key="2">
    <source>
        <dbReference type="ARBA" id="ARBA00022840"/>
    </source>
</evidence>
<dbReference type="PANTHER" id="PTHR48103">
    <property type="entry name" value="MIDASIN-RELATED"/>
    <property type="match status" value="1"/>
</dbReference>
<gene>
    <name evidence="3" type="ORF">X975_16050</name>
</gene>
<evidence type="ECO:0000256" key="1">
    <source>
        <dbReference type="ARBA" id="ARBA00022741"/>
    </source>
</evidence>
<name>A0A087UH25_STEMI</name>
<dbReference type="Gene3D" id="3.40.50.300">
    <property type="entry name" value="P-loop containing nucleotide triphosphate hydrolases"/>
    <property type="match status" value="1"/>
</dbReference>
<evidence type="ECO:0000313" key="3">
    <source>
        <dbReference type="EMBL" id="KFM76664.1"/>
    </source>
</evidence>
<sequence length="138" mass="15701">MIEGHWLLLEDIDCAPMDVVSLLVPVLQSRTIVLPGHAHPIKAASGFQLFATQRLLSGFGGSYLEFRNNAEIINKQWRKIMIDPFRKQELEKVIATKWPILEPIIDRILEVYSIFSSDVTNDHGANNEAFNAYSRHGR</sequence>
<dbReference type="Proteomes" id="UP000054359">
    <property type="component" value="Unassembled WGS sequence"/>
</dbReference>
<dbReference type="GO" id="GO:0005524">
    <property type="term" value="F:ATP binding"/>
    <property type="evidence" value="ECO:0007669"/>
    <property type="project" value="UniProtKB-KW"/>
</dbReference>
<keyword evidence="4" id="KW-1185">Reference proteome</keyword>
<dbReference type="OrthoDB" id="422220at2759"/>
<dbReference type="GO" id="GO:0000027">
    <property type="term" value="P:ribosomal large subunit assembly"/>
    <property type="evidence" value="ECO:0007669"/>
    <property type="project" value="TreeGrafter"/>
</dbReference>
<feature type="non-terminal residue" evidence="3">
    <location>
        <position position="138"/>
    </location>
</feature>
<dbReference type="PANTHER" id="PTHR48103:SF2">
    <property type="entry name" value="MIDASIN"/>
    <property type="match status" value="1"/>
</dbReference>